<feature type="compositionally biased region" description="Basic and acidic residues" evidence="1">
    <location>
        <begin position="218"/>
        <end position="232"/>
    </location>
</feature>
<feature type="compositionally biased region" description="Basic and acidic residues" evidence="1">
    <location>
        <begin position="45"/>
        <end position="56"/>
    </location>
</feature>
<dbReference type="AlphaFoldDB" id="A0A9P3GP67"/>
<evidence type="ECO:0000313" key="2">
    <source>
        <dbReference type="EMBL" id="GJE99348.1"/>
    </source>
</evidence>
<dbReference type="Proteomes" id="UP000703269">
    <property type="component" value="Unassembled WGS sequence"/>
</dbReference>
<organism evidence="2 3">
    <name type="scientific">Phanerochaete sordida</name>
    <dbReference type="NCBI Taxonomy" id="48140"/>
    <lineage>
        <taxon>Eukaryota</taxon>
        <taxon>Fungi</taxon>
        <taxon>Dikarya</taxon>
        <taxon>Basidiomycota</taxon>
        <taxon>Agaricomycotina</taxon>
        <taxon>Agaricomycetes</taxon>
        <taxon>Polyporales</taxon>
        <taxon>Phanerochaetaceae</taxon>
        <taxon>Phanerochaete</taxon>
    </lineage>
</organism>
<proteinExistence type="predicted"/>
<protein>
    <submittedName>
        <fullName evidence="2">Uncharacterized protein</fullName>
    </submittedName>
</protein>
<feature type="compositionally biased region" description="Basic and acidic residues" evidence="1">
    <location>
        <begin position="335"/>
        <end position="344"/>
    </location>
</feature>
<keyword evidence="3" id="KW-1185">Reference proteome</keyword>
<sequence length="351" mass="35938">MALSRKYSTRRAQVSQEDVESATVPGETDQNSESIRDSSQADDVLAARDNHTDPPEHSQSTQPQSDTDYPQASQTTYRSTDAPSPPSRTTSFASLASQNLGAPVTSDDAAAPPPPPAPAPSDRTLLAVSTREAQRAAALASTMLDTGRVPADDVLPNLTAARLWPVVSWDAGATAGCDDASQGTQDTEVDQDGYESAGALCGEHAASVPRGSAAGPPETHEVATRAPSHDSGHASPAPAARPASPPVPASLAAQLAALEATLAALAADVRALTRAVHADTAVRAGAGLELASGSEVREPGDAHEAGRSGEDGGRGGGGTRLGKRAREDEDEDEEGPRKERRTEAGRGSVGL</sequence>
<feature type="region of interest" description="Disordered" evidence="1">
    <location>
        <begin position="1"/>
        <end position="125"/>
    </location>
</feature>
<evidence type="ECO:0000313" key="3">
    <source>
        <dbReference type="Proteomes" id="UP000703269"/>
    </source>
</evidence>
<feature type="region of interest" description="Disordered" evidence="1">
    <location>
        <begin position="290"/>
        <end position="351"/>
    </location>
</feature>
<reference evidence="2 3" key="1">
    <citation type="submission" date="2021-08" db="EMBL/GenBank/DDBJ databases">
        <title>Draft Genome Sequence of Phanerochaete sordida strain YK-624.</title>
        <authorList>
            <person name="Mori T."/>
            <person name="Dohra H."/>
            <person name="Suzuki T."/>
            <person name="Kawagishi H."/>
            <person name="Hirai H."/>
        </authorList>
    </citation>
    <scope>NUCLEOTIDE SEQUENCE [LARGE SCALE GENOMIC DNA]</scope>
    <source>
        <strain evidence="2 3">YK-624</strain>
    </source>
</reference>
<gene>
    <name evidence="2" type="ORF">PsYK624_156020</name>
</gene>
<accession>A0A9P3GP67</accession>
<name>A0A9P3GP67_9APHY</name>
<feature type="region of interest" description="Disordered" evidence="1">
    <location>
        <begin position="207"/>
        <end position="249"/>
    </location>
</feature>
<feature type="compositionally biased region" description="Basic and acidic residues" evidence="1">
    <location>
        <begin position="295"/>
        <end position="313"/>
    </location>
</feature>
<comment type="caution">
    <text evidence="2">The sequence shown here is derived from an EMBL/GenBank/DDBJ whole genome shotgun (WGS) entry which is preliminary data.</text>
</comment>
<feature type="compositionally biased region" description="Polar residues" evidence="1">
    <location>
        <begin position="57"/>
        <end position="100"/>
    </location>
</feature>
<evidence type="ECO:0000256" key="1">
    <source>
        <dbReference type="SAM" id="MobiDB-lite"/>
    </source>
</evidence>
<dbReference type="EMBL" id="BPQB01000107">
    <property type="protein sequence ID" value="GJE99348.1"/>
    <property type="molecule type" value="Genomic_DNA"/>
</dbReference>